<dbReference type="PANTHER" id="PTHR34512:SF30">
    <property type="entry name" value="OUTER MEMBRANE PROTEIN ASSEMBLY FACTOR BAMB"/>
    <property type="match status" value="1"/>
</dbReference>
<evidence type="ECO:0000313" key="2">
    <source>
        <dbReference type="EMBL" id="GAA4471906.1"/>
    </source>
</evidence>
<feature type="domain" description="Pyrrolo-quinoline quinone repeat" evidence="1">
    <location>
        <begin position="312"/>
        <end position="383"/>
    </location>
</feature>
<dbReference type="InterPro" id="IPR018391">
    <property type="entry name" value="PQQ_b-propeller_rpt"/>
</dbReference>
<sequence length="427" mass="46670">MFTAVRTRLSLSACIAILSLNPNVRGDESWPAFRGPSGDGIVRSGAKLPLQWSSEKNIDWRTELPGKGWSSPVCDDGRIYVTTAIPAESAEGAEQVAKEFSLSLLVIDAASGELLKTIPVMQQTKDRSPKIHSKNSHASPTPIIDGDRIFVHFGYQGTACVSKQGEILWINRDLYFSPQHGNGGTPILVDNLLIFTCDGDKEPKIVALHADTGELAWQTLRMIFSIRTFSFATPTLIEVDGQKQVVAPGSDCVFGLDPKTGETIWDVRYDGYSVIPKPIFHRGLVFVSTSYDSSKLLAIRPTGTGVVTDTHIQWRSNKSVSKTPSMVAADGLIYWVSDDGIAMCAEAETGEIVYRKRIGGNFSASLLMSGDRIYFTSEEGVTTVVRAGREFKVLATNPIEERTLASLGVFEDSILLRTADALYRISQ</sequence>
<dbReference type="EMBL" id="BAABGA010000120">
    <property type="protein sequence ID" value="GAA4471906.1"/>
    <property type="molecule type" value="Genomic_DNA"/>
</dbReference>
<proteinExistence type="predicted"/>
<dbReference type="SUPFAM" id="SSF50998">
    <property type="entry name" value="Quinoprotein alcohol dehydrogenase-like"/>
    <property type="match status" value="1"/>
</dbReference>
<evidence type="ECO:0000313" key="3">
    <source>
        <dbReference type="Proteomes" id="UP001500840"/>
    </source>
</evidence>
<gene>
    <name evidence="2" type="ORF">GCM10023156_67300</name>
</gene>
<keyword evidence="3" id="KW-1185">Reference proteome</keyword>
<dbReference type="InterPro" id="IPR011047">
    <property type="entry name" value="Quinoprotein_ADH-like_sf"/>
</dbReference>
<name>A0ABP8NUT9_9BACT</name>
<dbReference type="Pfam" id="PF13360">
    <property type="entry name" value="PQQ_2"/>
    <property type="match status" value="2"/>
</dbReference>
<dbReference type="InterPro" id="IPR015943">
    <property type="entry name" value="WD40/YVTN_repeat-like_dom_sf"/>
</dbReference>
<comment type="caution">
    <text evidence="2">The sequence shown here is derived from an EMBL/GenBank/DDBJ whole genome shotgun (WGS) entry which is preliminary data.</text>
</comment>
<feature type="domain" description="Pyrrolo-quinoline quinone repeat" evidence="1">
    <location>
        <begin position="89"/>
        <end position="219"/>
    </location>
</feature>
<evidence type="ECO:0000259" key="1">
    <source>
        <dbReference type="Pfam" id="PF13360"/>
    </source>
</evidence>
<protein>
    <submittedName>
        <fullName evidence="2">PQQ-like beta-propeller repeat protein</fullName>
    </submittedName>
</protein>
<dbReference type="SMART" id="SM00564">
    <property type="entry name" value="PQQ"/>
    <property type="match status" value="3"/>
</dbReference>
<dbReference type="RefSeq" id="WP_345328018.1">
    <property type="nucleotide sequence ID" value="NZ_BAABGA010000120.1"/>
</dbReference>
<reference evidence="3" key="1">
    <citation type="journal article" date="2019" name="Int. J. Syst. Evol. Microbiol.">
        <title>The Global Catalogue of Microorganisms (GCM) 10K type strain sequencing project: providing services to taxonomists for standard genome sequencing and annotation.</title>
        <authorList>
            <consortium name="The Broad Institute Genomics Platform"/>
            <consortium name="The Broad Institute Genome Sequencing Center for Infectious Disease"/>
            <person name="Wu L."/>
            <person name="Ma J."/>
        </authorList>
    </citation>
    <scope>NUCLEOTIDE SEQUENCE [LARGE SCALE GENOMIC DNA]</scope>
    <source>
        <strain evidence="3">JCM 17759</strain>
    </source>
</reference>
<dbReference type="Gene3D" id="2.130.10.10">
    <property type="entry name" value="YVTN repeat-like/Quinoprotein amine dehydrogenase"/>
    <property type="match status" value="2"/>
</dbReference>
<organism evidence="2 3">
    <name type="scientific">Novipirellula rosea</name>
    <dbReference type="NCBI Taxonomy" id="1031540"/>
    <lineage>
        <taxon>Bacteria</taxon>
        <taxon>Pseudomonadati</taxon>
        <taxon>Planctomycetota</taxon>
        <taxon>Planctomycetia</taxon>
        <taxon>Pirellulales</taxon>
        <taxon>Pirellulaceae</taxon>
        <taxon>Novipirellula</taxon>
    </lineage>
</organism>
<dbReference type="InterPro" id="IPR002372">
    <property type="entry name" value="PQQ_rpt_dom"/>
</dbReference>
<dbReference type="Proteomes" id="UP001500840">
    <property type="component" value="Unassembled WGS sequence"/>
</dbReference>
<dbReference type="PANTHER" id="PTHR34512">
    <property type="entry name" value="CELL SURFACE PROTEIN"/>
    <property type="match status" value="1"/>
</dbReference>
<accession>A0ABP8NUT9</accession>